<dbReference type="PROSITE" id="PS50931">
    <property type="entry name" value="HTH_LYSR"/>
    <property type="match status" value="1"/>
</dbReference>
<evidence type="ECO:0000256" key="1">
    <source>
        <dbReference type="ARBA" id="ARBA00009437"/>
    </source>
</evidence>
<dbReference type="Gene3D" id="3.40.190.10">
    <property type="entry name" value="Periplasmic binding protein-like II"/>
    <property type="match status" value="2"/>
</dbReference>
<evidence type="ECO:0000256" key="2">
    <source>
        <dbReference type="ARBA" id="ARBA00023015"/>
    </source>
</evidence>
<dbReference type="InterPro" id="IPR005119">
    <property type="entry name" value="LysR_subst-bd"/>
</dbReference>
<dbReference type="Gene3D" id="1.10.10.10">
    <property type="entry name" value="Winged helix-like DNA-binding domain superfamily/Winged helix DNA-binding domain"/>
    <property type="match status" value="1"/>
</dbReference>
<dbReference type="InterPro" id="IPR000847">
    <property type="entry name" value="LysR_HTH_N"/>
</dbReference>
<dbReference type="Pfam" id="PF03466">
    <property type="entry name" value="LysR_substrate"/>
    <property type="match status" value="1"/>
</dbReference>
<dbReference type="AlphaFoldDB" id="A0A5B8RHQ6"/>
<sequence length="305" mass="33045">MDERKRGLPAFTALVAFEAAGRHLNFTRAAQELGISQAAVSRQIHRLEAEAGTALFRRLHRAVALTDAGAELHRSVSGGFDDIATAVTRIRRERRPVGVAANNAVAFYWLRPRITAFRHAHPDIELAVFASDTDLPLDGEEVDLAVRYGSGHWPDTEAVALFGETLFPVCSPDYLADAPPLDTPRDLLGHALLYMRPHGRDWVTWTEWLAAQGVDAAERLPSGLTFDSYPVLLQAALDGHGVAIGTAHLLDPLLDSGALVRPLAGTYRTGRGYYLVQPAGGPRNADTRRVAHWLRGTATGAPDAG</sequence>
<protein>
    <submittedName>
        <fullName evidence="6">Glycine cleavage system transcriptional activator</fullName>
    </submittedName>
</protein>
<proteinExistence type="inferred from homology"/>
<accession>A0A5B8RHQ6</accession>
<dbReference type="GO" id="GO:0043565">
    <property type="term" value="F:sequence-specific DNA binding"/>
    <property type="evidence" value="ECO:0007669"/>
    <property type="project" value="TreeGrafter"/>
</dbReference>
<feature type="domain" description="HTH lysR-type" evidence="5">
    <location>
        <begin position="9"/>
        <end position="66"/>
    </location>
</feature>
<dbReference type="PANTHER" id="PTHR30537:SF26">
    <property type="entry name" value="GLYCINE CLEAVAGE SYSTEM TRANSCRIPTIONAL ACTIVATOR"/>
    <property type="match status" value="1"/>
</dbReference>
<evidence type="ECO:0000313" key="6">
    <source>
        <dbReference type="EMBL" id="QEA06475.1"/>
    </source>
</evidence>
<dbReference type="EMBL" id="MN079145">
    <property type="protein sequence ID" value="QEA06475.1"/>
    <property type="molecule type" value="Genomic_DNA"/>
</dbReference>
<evidence type="ECO:0000256" key="3">
    <source>
        <dbReference type="ARBA" id="ARBA00023125"/>
    </source>
</evidence>
<keyword evidence="3" id="KW-0238">DNA-binding</keyword>
<dbReference type="CDD" id="cd08432">
    <property type="entry name" value="PBP2_GcdR_TrpI_HvrB_AmpR_like"/>
    <property type="match status" value="1"/>
</dbReference>
<evidence type="ECO:0000256" key="4">
    <source>
        <dbReference type="ARBA" id="ARBA00023163"/>
    </source>
</evidence>
<dbReference type="InterPro" id="IPR036390">
    <property type="entry name" value="WH_DNA-bd_sf"/>
</dbReference>
<dbReference type="InterPro" id="IPR058163">
    <property type="entry name" value="LysR-type_TF_proteobact-type"/>
</dbReference>
<keyword evidence="4" id="KW-0804">Transcription</keyword>
<reference evidence="6" key="1">
    <citation type="submission" date="2019-06" db="EMBL/GenBank/DDBJ databases">
        <authorList>
            <person name="Murdoch R.W."/>
            <person name="Fathepure B."/>
        </authorList>
    </citation>
    <scope>NUCLEOTIDE SEQUENCE</scope>
</reference>
<gene>
    <name evidence="6" type="primary">gcvA_4</name>
    <name evidence="6" type="ORF">KBTEX_02814</name>
</gene>
<organism evidence="6">
    <name type="scientific">uncultured organism</name>
    <dbReference type="NCBI Taxonomy" id="155900"/>
    <lineage>
        <taxon>unclassified sequences</taxon>
        <taxon>environmental samples</taxon>
    </lineage>
</organism>
<dbReference type="InterPro" id="IPR036388">
    <property type="entry name" value="WH-like_DNA-bd_sf"/>
</dbReference>
<dbReference type="Pfam" id="PF00126">
    <property type="entry name" value="HTH_1"/>
    <property type="match status" value="1"/>
</dbReference>
<keyword evidence="2" id="KW-0805">Transcription regulation</keyword>
<comment type="similarity">
    <text evidence="1">Belongs to the LysR transcriptional regulatory family.</text>
</comment>
<dbReference type="PANTHER" id="PTHR30537">
    <property type="entry name" value="HTH-TYPE TRANSCRIPTIONAL REGULATOR"/>
    <property type="match status" value="1"/>
</dbReference>
<dbReference type="SUPFAM" id="SSF53850">
    <property type="entry name" value="Periplasmic binding protein-like II"/>
    <property type="match status" value="1"/>
</dbReference>
<dbReference type="GO" id="GO:0003700">
    <property type="term" value="F:DNA-binding transcription factor activity"/>
    <property type="evidence" value="ECO:0007669"/>
    <property type="project" value="InterPro"/>
</dbReference>
<dbReference type="GO" id="GO:0006351">
    <property type="term" value="P:DNA-templated transcription"/>
    <property type="evidence" value="ECO:0007669"/>
    <property type="project" value="TreeGrafter"/>
</dbReference>
<name>A0A5B8RHQ6_9ZZZZ</name>
<dbReference type="PRINTS" id="PR00039">
    <property type="entry name" value="HTHLYSR"/>
</dbReference>
<evidence type="ECO:0000259" key="5">
    <source>
        <dbReference type="PROSITE" id="PS50931"/>
    </source>
</evidence>
<dbReference type="SUPFAM" id="SSF46785">
    <property type="entry name" value="Winged helix' DNA-binding domain"/>
    <property type="match status" value="1"/>
</dbReference>